<dbReference type="Pfam" id="PF07538">
    <property type="entry name" value="ChW"/>
    <property type="match status" value="3"/>
</dbReference>
<evidence type="ECO:0000313" key="2">
    <source>
        <dbReference type="EMBL" id="MBC3796466.1"/>
    </source>
</evidence>
<dbReference type="EMBL" id="WJBB01000004">
    <property type="protein sequence ID" value="MBC3796466.1"/>
    <property type="molecule type" value="Genomic_DNA"/>
</dbReference>
<accession>A0ABR6WJN6</accession>
<gene>
    <name evidence="2" type="ORF">GH807_05295</name>
</gene>
<protein>
    <recommendedName>
        <fullName evidence="4">Ig-like domain-containing protein</fullName>
    </recommendedName>
</protein>
<name>A0ABR6WJN6_9FIRM</name>
<dbReference type="SMART" id="SM00728">
    <property type="entry name" value="ChW"/>
    <property type="match status" value="3"/>
</dbReference>
<feature type="signal peptide" evidence="1">
    <location>
        <begin position="1"/>
        <end position="17"/>
    </location>
</feature>
<evidence type="ECO:0000256" key="1">
    <source>
        <dbReference type="SAM" id="SignalP"/>
    </source>
</evidence>
<evidence type="ECO:0000313" key="3">
    <source>
        <dbReference type="Proteomes" id="UP000653358"/>
    </source>
</evidence>
<keyword evidence="1" id="KW-0732">Signal</keyword>
<evidence type="ECO:0008006" key="4">
    <source>
        <dbReference type="Google" id="ProtNLM"/>
    </source>
</evidence>
<dbReference type="Proteomes" id="UP000653358">
    <property type="component" value="Unassembled WGS sequence"/>
</dbReference>
<sequence length="391" mass="42437">MIALFLVIGVVPSSVSATSNPGVNYQTQIENIGWEVDAGIGLKSNGQDSGTSGKSLRLEGIKINLDAQGYDLGVSYQTHIQDIGWEADTGRGWKSNGVMSGTQGESKRLEAIQIKLTGADADKFDIYYQVHAQNIGWMGWAKNGESAGTAGYSYRLEAIKIQIVPKGADAPGTTANSFLSYGVNVDQKGFKTYENSYDGSIEAMLFCSFVNNTNTPVKITDINFSLTDANGIVLGTSPEYMVEYAPAIIMPGQRGFAYDQTYASHYKINTLDEPSNLNVIINTKAAVDKDMVGILNTSNAAIELGEDDYSSRVVCIVENPSSKTTEFNVVVAGLFDANNQLLGCMYNQSDYTMIGANEKARYSLNGWRPETNIFQNAVKAESAGRVDYYKD</sequence>
<reference evidence="2 3" key="1">
    <citation type="journal article" date="2020" name="mSystems">
        <title>Defining Genomic and Predicted Metabolic Features of the Acetobacterium Genus.</title>
        <authorList>
            <person name="Ross D.E."/>
            <person name="Marshall C.W."/>
            <person name="Gulliver D."/>
            <person name="May H.D."/>
            <person name="Norman R.S."/>
        </authorList>
    </citation>
    <scope>NUCLEOTIDE SEQUENCE [LARGE SCALE GENOMIC DNA]</scope>
    <source>
        <strain evidence="2 3">DSM 9173</strain>
    </source>
</reference>
<proteinExistence type="predicted"/>
<organism evidence="2 3">
    <name type="scientific">Acetobacterium tundrae</name>
    <dbReference type="NCBI Taxonomy" id="132932"/>
    <lineage>
        <taxon>Bacteria</taxon>
        <taxon>Bacillati</taxon>
        <taxon>Bacillota</taxon>
        <taxon>Clostridia</taxon>
        <taxon>Eubacteriales</taxon>
        <taxon>Eubacteriaceae</taxon>
        <taxon>Acetobacterium</taxon>
    </lineage>
</organism>
<dbReference type="InterPro" id="IPR006637">
    <property type="entry name" value="ChW"/>
</dbReference>
<comment type="caution">
    <text evidence="2">The sequence shown here is derived from an EMBL/GenBank/DDBJ whole genome shotgun (WGS) entry which is preliminary data.</text>
</comment>
<keyword evidence="3" id="KW-1185">Reference proteome</keyword>
<feature type="chain" id="PRO_5047209276" description="Ig-like domain-containing protein" evidence="1">
    <location>
        <begin position="18"/>
        <end position="391"/>
    </location>
</feature>